<protein>
    <submittedName>
        <fullName evidence="1">Uncharacterized protein</fullName>
    </submittedName>
</protein>
<organism evidence="1 2">
    <name type="scientific">Candidatus Enterovibrio escicola</name>
    <dbReference type="NCBI Taxonomy" id="1927127"/>
    <lineage>
        <taxon>Bacteria</taxon>
        <taxon>Pseudomonadati</taxon>
        <taxon>Pseudomonadota</taxon>
        <taxon>Gammaproteobacteria</taxon>
        <taxon>Vibrionales</taxon>
        <taxon>Vibrionaceae</taxon>
        <taxon>Enterovibrio</taxon>
    </lineage>
</organism>
<comment type="caution">
    <text evidence="1">The sequence shown here is derived from an EMBL/GenBank/DDBJ whole genome shotgun (WGS) entry which is preliminary data.</text>
</comment>
<accession>A0A2A5T561</accession>
<dbReference type="EMBL" id="NBYY01000011">
    <property type="protein sequence ID" value="PCS23285.1"/>
    <property type="molecule type" value="Genomic_DNA"/>
</dbReference>
<reference evidence="2" key="1">
    <citation type="submission" date="2017-04" db="EMBL/GenBank/DDBJ databases">
        <title>Genome evolution of the luminous symbionts of deep sea anglerfish.</title>
        <authorList>
            <person name="Hendry T.A."/>
        </authorList>
    </citation>
    <scope>NUCLEOTIDE SEQUENCE [LARGE SCALE GENOMIC DNA]</scope>
</reference>
<sequence>MVNVKAMNKVIKIGGDVFNKLISSKLFILLEKMIFAVIDNWFTSHTKRII</sequence>
<name>A0A2A5T561_9GAMM</name>
<gene>
    <name evidence="1" type="ORF">BTN49_1282</name>
</gene>
<dbReference type="Proteomes" id="UP000219020">
    <property type="component" value="Unassembled WGS sequence"/>
</dbReference>
<proteinExistence type="predicted"/>
<keyword evidence="2" id="KW-1185">Reference proteome</keyword>
<evidence type="ECO:0000313" key="1">
    <source>
        <dbReference type="EMBL" id="PCS23285.1"/>
    </source>
</evidence>
<dbReference type="AlphaFoldDB" id="A0A2A5T561"/>
<evidence type="ECO:0000313" key="2">
    <source>
        <dbReference type="Proteomes" id="UP000219020"/>
    </source>
</evidence>